<reference evidence="2 3" key="1">
    <citation type="submission" date="2011-01" db="EMBL/GenBank/DDBJ databases">
        <title>Whole genome sequence of Amphibacillus xylinus NBRC 15112.</title>
        <authorList>
            <person name="Nakazawa H."/>
            <person name="Katano Y."/>
            <person name="Nakamura S."/>
            <person name="Sasagawa M."/>
            <person name="Fukada J."/>
            <person name="Arai T."/>
            <person name="Sasakura N."/>
            <person name="Mochizuki D."/>
            <person name="Hosoyama A."/>
            <person name="Harada K."/>
            <person name="Horikawa H."/>
            <person name="Kato Y."/>
            <person name="Harada T."/>
            <person name="Sasaki K."/>
            <person name="Sekiguchi M."/>
            <person name="Hodoyama M."/>
            <person name="Nishiko R."/>
            <person name="Narita H."/>
            <person name="Hanamaki A."/>
            <person name="Hata C."/>
            <person name="Konno Y."/>
            <person name="Niimura Y."/>
            <person name="Yamazaki S."/>
            <person name="Fujita N."/>
        </authorList>
    </citation>
    <scope>NUCLEOTIDE SEQUENCE [LARGE SCALE GENOMIC DNA]</scope>
    <source>
        <strain evidence="3">ATCC 51415 / DSM 6626 / JCM 7361 / LMG 17667 / NBRC 15112 / Ep01</strain>
    </source>
</reference>
<dbReference type="KEGG" id="axl:AXY_07550"/>
<accession>K0J185</accession>
<dbReference type="HOGENOM" id="CLU_2366677_0_0_9"/>
<organism evidence="2 3">
    <name type="scientific">Amphibacillus xylanus (strain ATCC 51415 / DSM 6626 / JCM 7361 / LMG 17667 / NBRC 15112 / Ep01)</name>
    <dbReference type="NCBI Taxonomy" id="698758"/>
    <lineage>
        <taxon>Bacteria</taxon>
        <taxon>Bacillati</taxon>
        <taxon>Bacillota</taxon>
        <taxon>Bacilli</taxon>
        <taxon>Bacillales</taxon>
        <taxon>Bacillaceae</taxon>
        <taxon>Amphibacillus</taxon>
    </lineage>
</organism>
<dbReference type="RefSeq" id="WP_015009492.1">
    <property type="nucleotide sequence ID" value="NC_018704.1"/>
</dbReference>
<keyword evidence="1" id="KW-0472">Membrane</keyword>
<protein>
    <submittedName>
        <fullName evidence="2">Uncharacterized protein</fullName>
    </submittedName>
</protein>
<evidence type="ECO:0000313" key="2">
    <source>
        <dbReference type="EMBL" id="BAM46887.1"/>
    </source>
</evidence>
<dbReference type="OrthoDB" id="3035568at2"/>
<keyword evidence="1" id="KW-1133">Transmembrane helix</keyword>
<sequence>MNQPLDKDEALKTIQRVYKPGIFNPIFLSLVCVAPYLWLFIDIADKRHDRLNMLALLSGISISVITWTWTHFVLKMKEFKKETKDYLRDPEKYEW</sequence>
<feature type="transmembrane region" description="Helical" evidence="1">
    <location>
        <begin position="21"/>
        <end position="41"/>
    </location>
</feature>
<dbReference type="STRING" id="698758.AXY_07550"/>
<evidence type="ECO:0000313" key="3">
    <source>
        <dbReference type="Proteomes" id="UP000006294"/>
    </source>
</evidence>
<gene>
    <name evidence="2" type="ordered locus">AXY_07550</name>
</gene>
<proteinExistence type="predicted"/>
<evidence type="ECO:0000256" key="1">
    <source>
        <dbReference type="SAM" id="Phobius"/>
    </source>
</evidence>
<dbReference type="AlphaFoldDB" id="K0J185"/>
<name>K0J185_AMPXN</name>
<keyword evidence="3" id="KW-1185">Reference proteome</keyword>
<keyword evidence="1" id="KW-0812">Transmembrane</keyword>
<dbReference type="EMBL" id="AP012050">
    <property type="protein sequence ID" value="BAM46887.1"/>
    <property type="molecule type" value="Genomic_DNA"/>
</dbReference>
<dbReference type="Proteomes" id="UP000006294">
    <property type="component" value="Chromosome"/>
</dbReference>
<feature type="transmembrane region" description="Helical" evidence="1">
    <location>
        <begin position="53"/>
        <end position="74"/>
    </location>
</feature>